<evidence type="ECO:0000259" key="1">
    <source>
        <dbReference type="Pfam" id="PF16323"/>
    </source>
</evidence>
<dbReference type="SUPFAM" id="SSF49785">
    <property type="entry name" value="Galactose-binding domain-like"/>
    <property type="match status" value="1"/>
</dbReference>
<dbReference type="InterPro" id="IPR008979">
    <property type="entry name" value="Galactose-bd-like_sf"/>
</dbReference>
<sequence>MKKLLYIIAVILITTACKKEGRIDYTDGNTPAPAPISEVKVMANPGGALLTYKIPADPNLSYVKAVYEIREGVFREAKASYYTDTIRLVGFGDTLVHNVQLFSVGKNEKASSPVAVKVQPLRPPVQSTFASITMEATFGGVQIAFKNDAKDNLSITVMLDSTGQNTWTTVNTFYTGAPLGNYSVRGFDITVRKFAVFVRDRWSNKSDTLIKTLKPIYEAPIPKNTWSALRLPTDTWVPAEAYTIEHLWDNNIQGYGSIFASTNSSILPQWFTLDLGKKVVLSRIVEHQISSGHFYAGSAVKKFELWGSNDPSPDGSWDHWELLGSFNSFKPSGLPLGQTSAEDLDYAWFKGEDFSFDRLLPAVRFIRFKTLETYSMSGQIVIAELDLWGQEAP</sequence>
<evidence type="ECO:0000259" key="2">
    <source>
        <dbReference type="Pfam" id="PF16391"/>
    </source>
</evidence>
<gene>
    <name evidence="4" type="ORF">KE626_21340</name>
</gene>
<feature type="domain" description="DUF4959" evidence="1">
    <location>
        <begin position="16"/>
        <end position="120"/>
    </location>
</feature>
<feature type="domain" description="DUF5000" evidence="2">
    <location>
        <begin position="248"/>
        <end position="389"/>
    </location>
</feature>
<dbReference type="Pfam" id="PF16391">
    <property type="entry name" value="DUF5000"/>
    <property type="match status" value="1"/>
</dbReference>
<proteinExistence type="predicted"/>
<reference evidence="4 5" key="1">
    <citation type="submission" date="2021-04" db="EMBL/GenBank/DDBJ databases">
        <title>Chitinophaga sp. nov., isolated from the rhizosphere soil.</title>
        <authorList>
            <person name="He S."/>
        </authorList>
    </citation>
    <scope>NUCLEOTIDE SEQUENCE [LARGE SCALE GENOMIC DNA]</scope>
    <source>
        <strain evidence="4 5">2R12</strain>
    </source>
</reference>
<dbReference type="InterPro" id="IPR032527">
    <property type="entry name" value="DUF4959"/>
</dbReference>
<name>A0ABS5J5N0_9BACT</name>
<dbReference type="Gene3D" id="2.60.120.260">
    <property type="entry name" value="Galactose-binding domain-like"/>
    <property type="match status" value="1"/>
</dbReference>
<evidence type="ECO:0000313" key="4">
    <source>
        <dbReference type="EMBL" id="MBS0029882.1"/>
    </source>
</evidence>
<evidence type="ECO:0000313" key="5">
    <source>
        <dbReference type="Proteomes" id="UP000676386"/>
    </source>
</evidence>
<comment type="caution">
    <text evidence="4">The sequence shown here is derived from an EMBL/GenBank/DDBJ whole genome shotgun (WGS) entry which is preliminary data.</text>
</comment>
<dbReference type="RefSeq" id="WP_211974985.1">
    <property type="nucleotide sequence ID" value="NZ_CBFHAM010000023.1"/>
</dbReference>
<accession>A0ABS5J5N0</accession>
<keyword evidence="5" id="KW-1185">Reference proteome</keyword>
<evidence type="ECO:0000259" key="3">
    <source>
        <dbReference type="Pfam" id="PF17166"/>
    </source>
</evidence>
<organism evidence="4 5">
    <name type="scientific">Chitinophaga hostae</name>
    <dbReference type="NCBI Taxonomy" id="2831022"/>
    <lineage>
        <taxon>Bacteria</taxon>
        <taxon>Pseudomonadati</taxon>
        <taxon>Bacteroidota</taxon>
        <taxon>Chitinophagia</taxon>
        <taxon>Chitinophagales</taxon>
        <taxon>Chitinophagaceae</taxon>
        <taxon>Chitinophaga</taxon>
    </lineage>
</organism>
<dbReference type="Pfam" id="PF17166">
    <property type="entry name" value="DUF5126"/>
    <property type="match status" value="1"/>
</dbReference>
<dbReference type="PROSITE" id="PS51257">
    <property type="entry name" value="PROKAR_LIPOPROTEIN"/>
    <property type="match status" value="1"/>
</dbReference>
<dbReference type="Proteomes" id="UP000676386">
    <property type="component" value="Unassembled WGS sequence"/>
</dbReference>
<dbReference type="EMBL" id="JAGTXB010000011">
    <property type="protein sequence ID" value="MBS0029882.1"/>
    <property type="molecule type" value="Genomic_DNA"/>
</dbReference>
<protein>
    <submittedName>
        <fullName evidence="4">DUF4959 domain-containing protein</fullName>
    </submittedName>
</protein>
<dbReference type="Pfam" id="PF16323">
    <property type="entry name" value="DUF4959"/>
    <property type="match status" value="1"/>
</dbReference>
<dbReference type="InterPro" id="IPR033431">
    <property type="entry name" value="DUF5126"/>
</dbReference>
<dbReference type="InterPro" id="IPR032164">
    <property type="entry name" value="DUF5000"/>
</dbReference>
<feature type="domain" description="DUF5126" evidence="3">
    <location>
        <begin position="121"/>
        <end position="223"/>
    </location>
</feature>